<dbReference type="GO" id="GO:0020037">
    <property type="term" value="F:heme binding"/>
    <property type="evidence" value="ECO:0007669"/>
    <property type="project" value="InterPro"/>
</dbReference>
<evidence type="ECO:0000259" key="2">
    <source>
        <dbReference type="Pfam" id="PF07587"/>
    </source>
</evidence>
<evidence type="ECO:0000259" key="3">
    <source>
        <dbReference type="Pfam" id="PF07635"/>
    </source>
</evidence>
<dbReference type="InterPro" id="IPR022655">
    <property type="entry name" value="DUF1553"/>
</dbReference>
<comment type="caution">
    <text evidence="4">The sequence shown here is derived from an EMBL/GenBank/DDBJ whole genome shotgun (WGS) entry which is preliminary data.</text>
</comment>
<feature type="domain" description="Cytochrome C Planctomycete-type" evidence="3">
    <location>
        <begin position="105"/>
        <end position="160"/>
    </location>
</feature>
<evidence type="ECO:0000313" key="5">
    <source>
        <dbReference type="Proteomes" id="UP000238322"/>
    </source>
</evidence>
<dbReference type="PANTHER" id="PTHR35889:SF3">
    <property type="entry name" value="F-BOX DOMAIN-CONTAINING PROTEIN"/>
    <property type="match status" value="1"/>
</dbReference>
<protein>
    <recommendedName>
        <fullName evidence="6">Cytochrome c domain-containing protein</fullName>
    </recommendedName>
</protein>
<organism evidence="4 5">
    <name type="scientific">Blastopirellula marina</name>
    <dbReference type="NCBI Taxonomy" id="124"/>
    <lineage>
        <taxon>Bacteria</taxon>
        <taxon>Pseudomonadati</taxon>
        <taxon>Planctomycetota</taxon>
        <taxon>Planctomycetia</taxon>
        <taxon>Pirellulales</taxon>
        <taxon>Pirellulaceae</taxon>
        <taxon>Blastopirellula</taxon>
    </lineage>
</organism>
<dbReference type="InterPro" id="IPR011429">
    <property type="entry name" value="Cyt_c_Planctomycete-type"/>
</dbReference>
<evidence type="ECO:0000259" key="1">
    <source>
        <dbReference type="Pfam" id="PF07583"/>
    </source>
</evidence>
<evidence type="ECO:0008006" key="6">
    <source>
        <dbReference type="Google" id="ProtNLM"/>
    </source>
</evidence>
<accession>A0A2S8FVW8</accession>
<dbReference type="Pfam" id="PF07635">
    <property type="entry name" value="PSCyt1"/>
    <property type="match status" value="1"/>
</dbReference>
<feature type="domain" description="DUF1553" evidence="2">
    <location>
        <begin position="769"/>
        <end position="1024"/>
    </location>
</feature>
<proteinExistence type="predicted"/>
<feature type="domain" description="DUF1549" evidence="1">
    <location>
        <begin position="210"/>
        <end position="416"/>
    </location>
</feature>
<gene>
    <name evidence="4" type="ORF">C5Y83_10360</name>
</gene>
<dbReference type="GO" id="GO:0009055">
    <property type="term" value="F:electron transfer activity"/>
    <property type="evidence" value="ECO:0007669"/>
    <property type="project" value="InterPro"/>
</dbReference>
<reference evidence="4 5" key="1">
    <citation type="submission" date="2018-02" db="EMBL/GenBank/DDBJ databases">
        <title>Comparative genomes isolates from brazilian mangrove.</title>
        <authorList>
            <person name="Araujo J.E."/>
            <person name="Taketani R.G."/>
            <person name="Silva M.C.P."/>
            <person name="Loureco M.V."/>
            <person name="Andreote F.D."/>
        </authorList>
    </citation>
    <scope>NUCLEOTIDE SEQUENCE [LARGE SCALE GENOMIC DNA]</scope>
    <source>
        <strain evidence="4 5">Hex-1 MGV</strain>
    </source>
</reference>
<dbReference type="Proteomes" id="UP000238322">
    <property type="component" value="Unassembled WGS sequence"/>
</dbReference>
<name>A0A2S8FVW8_9BACT</name>
<dbReference type="Pfam" id="PF07587">
    <property type="entry name" value="PSD1"/>
    <property type="match status" value="1"/>
</dbReference>
<sequence length="1072" mass="120854">MPTFGRFHPQFRKAGSLPRGAAESTMRVTKSVLVCRAKMVNSCLIDTIPPPWFRPPACEEFLKMRIGLFAILLILSPLAVTASMVQAEEPVDFNRDIRPILAGKCFACHGPDEGHREADLRLDDRDAAIDHGAIVPESAEESSLIERIMTDDPDMVMPPPKAKDTLKPEQKELLRRWIEQGAEYAKHWAFVAPTKPTPPTVDNKAWPRNPIDHFVLAKLEAAKLSPSPEADKYALVRRIYLDLIGLPPTPEEADAFVQSDDPAAYEKLVDKLLASPRYGERWGREWLDLARYSDTNGYEKDRERSIWPYRDWVIRAINDDMPFDQFTIEQIAGDMLPDPTPSQRIATGFHRNTMLNEEGGIDPLEYRFYAMVDRVATTGTVWLGMTTGCAQCHTHKYDPITHTDYYALMALMNNADEPDLVLKPEELVERTKKLEQEIRSLEDSLVNDFPPEEGEGAEEERRTQNFEKHFQAWLLKLQDEAVDWKSLKATHLKTNLPLLEQLPDNSIFSTGDITKRDVFTLFFQLPEQSEPVTAIRLEVLPDERLPAGGPGRAFYEGRKGDFFLSEFSMRIDGKSIPLKDASHDYGKIAVGSGSADAANVIDGEGSTGWSTAQAEGQPHQLVLNLAEPVTGGRELRVELLFERHFAASLGRFRISVAHADKTVAAKQIPMQLEEILARNATSWTEEEKDRLKRQFIQDSPELAEARKPIDALRKKLPDYPTTMVLEERPEENPRVTHLHHRGEYLSPKQEVDPNIPAFLREGEEAGPKNRLEFARWLVSSENPLVARVTVNRAWQAIFGKGLVESSGDFGTQSEPPSHPGLLDYLSVKFMEEGWSRKELHRAIVTSATYRQSSVTTPELKERDPSNRLLARGPRFRVDAELVRDTMLKSSGLLSDKMFGHGVYPPQPKSVTALAYGNVPWKPSTGEDRYRRSIYTFSKRTAPFASYTVFDAPTGEVCTAGRDRSNTPLQALTLLNDEMYLELAQHLAEVSITTKATEEEIVTAIFRRLLTRPPEPAEVETLLDYYHTQLERIERGELEASLVAGSDQASQQQAAWAMVARVLMNVDEAIAKP</sequence>
<dbReference type="InterPro" id="IPR011444">
    <property type="entry name" value="DUF1549"/>
</dbReference>
<evidence type="ECO:0000313" key="4">
    <source>
        <dbReference type="EMBL" id="PQO36303.1"/>
    </source>
</evidence>
<dbReference type="PANTHER" id="PTHR35889">
    <property type="entry name" value="CYCLOINULO-OLIGOSACCHARIDE FRUCTANOTRANSFERASE-RELATED"/>
    <property type="match status" value="1"/>
</dbReference>
<dbReference type="AlphaFoldDB" id="A0A2S8FVW8"/>
<dbReference type="Pfam" id="PF07583">
    <property type="entry name" value="PSCyt2"/>
    <property type="match status" value="1"/>
</dbReference>
<dbReference type="SUPFAM" id="SSF46626">
    <property type="entry name" value="Cytochrome c"/>
    <property type="match status" value="1"/>
</dbReference>
<dbReference type="EMBL" id="PUHY01000006">
    <property type="protein sequence ID" value="PQO36303.1"/>
    <property type="molecule type" value="Genomic_DNA"/>
</dbReference>
<dbReference type="InterPro" id="IPR036909">
    <property type="entry name" value="Cyt_c-like_dom_sf"/>
</dbReference>